<evidence type="ECO:0000313" key="3">
    <source>
        <dbReference type="Proteomes" id="UP001558632"/>
    </source>
</evidence>
<accession>A0ABR3KSH8</accession>
<keyword evidence="3" id="KW-1185">Reference proteome</keyword>
<reference evidence="2 3" key="1">
    <citation type="submission" date="2024-07" db="EMBL/GenBank/DDBJ databases">
        <title>Enhanced genomic and transcriptomic resources for Trichinella pseudospiralis and T. spiralis underpin the discovery of pronounced molecular differences between stages and species.</title>
        <authorList>
            <person name="Pasi K.K."/>
            <person name="La Rosa G."/>
            <person name="Gomez-Morales M.A."/>
            <person name="Tosini F."/>
            <person name="Sumanam S."/>
            <person name="Young N.D."/>
            <person name="Chang B.C."/>
            <person name="Robin G.B."/>
        </authorList>
    </citation>
    <scope>NUCLEOTIDE SEQUENCE [LARGE SCALE GENOMIC DNA]</scope>
    <source>
        <strain evidence="2">ISS534</strain>
    </source>
</reference>
<gene>
    <name evidence="2" type="ORF">TSPI_00328</name>
</gene>
<feature type="region of interest" description="Disordered" evidence="1">
    <location>
        <begin position="1"/>
        <end position="22"/>
    </location>
</feature>
<comment type="caution">
    <text evidence="2">The sequence shown here is derived from an EMBL/GenBank/DDBJ whole genome shotgun (WGS) entry which is preliminary data.</text>
</comment>
<name>A0ABR3KSH8_TRISP</name>
<dbReference type="Proteomes" id="UP001558632">
    <property type="component" value="Unassembled WGS sequence"/>
</dbReference>
<proteinExistence type="predicted"/>
<protein>
    <submittedName>
        <fullName evidence="2">HTH-type transcriptional repressor PurR</fullName>
    </submittedName>
</protein>
<evidence type="ECO:0000313" key="2">
    <source>
        <dbReference type="EMBL" id="KAL1243606.1"/>
    </source>
</evidence>
<sequence length="116" mass="13081">MDELEQAEKCLPDSSAKLNGDASGRVVGKKSWKMMLISTSSLVTLQLLSIRRCLSVIKEPDVRSSRQYAIILFCFLSLIRTSQAPFGQLATTFLQRRKIAVQFCSFQFKVNTTDRS</sequence>
<dbReference type="EMBL" id="JBEUSY010000169">
    <property type="protein sequence ID" value="KAL1243606.1"/>
    <property type="molecule type" value="Genomic_DNA"/>
</dbReference>
<organism evidence="2 3">
    <name type="scientific">Trichinella spiralis</name>
    <name type="common">Trichina worm</name>
    <dbReference type="NCBI Taxonomy" id="6334"/>
    <lineage>
        <taxon>Eukaryota</taxon>
        <taxon>Metazoa</taxon>
        <taxon>Ecdysozoa</taxon>
        <taxon>Nematoda</taxon>
        <taxon>Enoplea</taxon>
        <taxon>Dorylaimia</taxon>
        <taxon>Trichinellida</taxon>
        <taxon>Trichinellidae</taxon>
        <taxon>Trichinella</taxon>
    </lineage>
</organism>
<evidence type="ECO:0000256" key="1">
    <source>
        <dbReference type="SAM" id="MobiDB-lite"/>
    </source>
</evidence>
<feature type="compositionally biased region" description="Basic and acidic residues" evidence="1">
    <location>
        <begin position="1"/>
        <end position="11"/>
    </location>
</feature>